<name>A0ABQ9J5T8_9CUCU</name>
<keyword evidence="4" id="KW-1185">Reference proteome</keyword>
<protein>
    <recommendedName>
        <fullName evidence="2">Acyltransferase 3 domain-containing protein</fullName>
    </recommendedName>
</protein>
<dbReference type="InterPro" id="IPR052728">
    <property type="entry name" value="O2_lipid_transport_reg"/>
</dbReference>
<feature type="transmembrane region" description="Helical" evidence="1">
    <location>
        <begin position="199"/>
        <end position="220"/>
    </location>
</feature>
<evidence type="ECO:0000256" key="1">
    <source>
        <dbReference type="SAM" id="Phobius"/>
    </source>
</evidence>
<dbReference type="EMBL" id="JAPWTJ010001200">
    <property type="protein sequence ID" value="KAJ8973301.1"/>
    <property type="molecule type" value="Genomic_DNA"/>
</dbReference>
<feature type="transmembrane region" description="Helical" evidence="1">
    <location>
        <begin position="420"/>
        <end position="439"/>
    </location>
</feature>
<dbReference type="PANTHER" id="PTHR11161">
    <property type="entry name" value="O-ACYLTRANSFERASE"/>
    <property type="match status" value="1"/>
</dbReference>
<proteinExistence type="predicted"/>
<keyword evidence="1" id="KW-0472">Membrane</keyword>
<comment type="caution">
    <text evidence="3">The sequence shown here is derived from an EMBL/GenBank/DDBJ whole genome shotgun (WGS) entry which is preliminary data.</text>
</comment>
<evidence type="ECO:0000259" key="2">
    <source>
        <dbReference type="Pfam" id="PF01757"/>
    </source>
</evidence>
<feature type="transmembrane region" description="Helical" evidence="1">
    <location>
        <begin position="519"/>
        <end position="543"/>
    </location>
</feature>
<organism evidence="3 4">
    <name type="scientific">Molorchus minor</name>
    <dbReference type="NCBI Taxonomy" id="1323400"/>
    <lineage>
        <taxon>Eukaryota</taxon>
        <taxon>Metazoa</taxon>
        <taxon>Ecdysozoa</taxon>
        <taxon>Arthropoda</taxon>
        <taxon>Hexapoda</taxon>
        <taxon>Insecta</taxon>
        <taxon>Pterygota</taxon>
        <taxon>Neoptera</taxon>
        <taxon>Endopterygota</taxon>
        <taxon>Coleoptera</taxon>
        <taxon>Polyphaga</taxon>
        <taxon>Cucujiformia</taxon>
        <taxon>Chrysomeloidea</taxon>
        <taxon>Cerambycidae</taxon>
        <taxon>Lamiinae</taxon>
        <taxon>Monochamini</taxon>
        <taxon>Molorchus</taxon>
    </lineage>
</organism>
<feature type="transmembrane region" description="Helical" evidence="1">
    <location>
        <begin position="445"/>
        <end position="466"/>
    </location>
</feature>
<sequence>MNNVSYSWQLIEQSITDRRLYNHNELFHAICVNDFCSNIHGAAITDNFKPILSKCYSQRYRHLGLTANATDFNCSNVEDEPGIYDFIWVFFIFTYATYTIYATIWDYHFRANSNNYGPNKTGKKYIIPFSFINNWAKFTTENKSPDFQKLKSIQGIRFYNMLLIIFCHTYSSYIGGYVQNTSYLENIQNNPIKLGVRNLFVFLVQSFFLISSFLLSYHIFQVMDKTRFNIKYIVLAFLNRYLRIIPSVLMMMGVGTTIWIVSLYSGPIKEFYSYLEYRRCRKNWWTILLFINNHYNQYDMCYFITWYLAADTQLYLLSLIVLSVIWKFRHKTKFILALCLVIAILIPTVISYIYNLDVIYRITPENSKNNKFRSFSFNAIYSSTYANMATYIVGLCTGYIYFKMKNNTSSSFVEKPVYKLLWWAAFFGLPTLVIIWSSYYYTRLYSALLCGILKPLYALGIGIGIIGMSQQLGGIAKKICEWSPAVYLGNLTYSTYLVHYGIVFYRTATVKQPLYVSDYVLLTSFLCDAILSFVCGFLTHIFVELPALQLQNYLVPQVRNQRSSSNAKNM</sequence>
<gene>
    <name evidence="3" type="ORF">NQ317_002786</name>
</gene>
<keyword evidence="1" id="KW-1133">Transmembrane helix</keyword>
<evidence type="ECO:0000313" key="3">
    <source>
        <dbReference type="EMBL" id="KAJ8973301.1"/>
    </source>
</evidence>
<feature type="transmembrane region" description="Helical" evidence="1">
    <location>
        <begin position="303"/>
        <end position="322"/>
    </location>
</feature>
<feature type="transmembrane region" description="Helical" evidence="1">
    <location>
        <begin position="487"/>
        <end position="507"/>
    </location>
</feature>
<feature type="transmembrane region" description="Helical" evidence="1">
    <location>
        <begin position="241"/>
        <end position="264"/>
    </location>
</feature>
<dbReference type="InterPro" id="IPR002656">
    <property type="entry name" value="Acyl_transf_3_dom"/>
</dbReference>
<dbReference type="PANTHER" id="PTHR11161:SF72">
    <property type="entry name" value="FI21449P1"/>
    <property type="match status" value="1"/>
</dbReference>
<feature type="transmembrane region" description="Helical" evidence="1">
    <location>
        <begin position="375"/>
        <end position="400"/>
    </location>
</feature>
<dbReference type="Pfam" id="PF01757">
    <property type="entry name" value="Acyl_transf_3"/>
    <property type="match status" value="1"/>
</dbReference>
<evidence type="ECO:0000313" key="4">
    <source>
        <dbReference type="Proteomes" id="UP001162164"/>
    </source>
</evidence>
<reference evidence="3" key="1">
    <citation type="journal article" date="2023" name="Insect Mol. Biol.">
        <title>Genome sequencing provides insights into the evolution of gene families encoding plant cell wall-degrading enzymes in longhorned beetles.</title>
        <authorList>
            <person name="Shin N.R."/>
            <person name="Okamura Y."/>
            <person name="Kirsch R."/>
            <person name="Pauchet Y."/>
        </authorList>
    </citation>
    <scope>NUCLEOTIDE SEQUENCE</scope>
    <source>
        <strain evidence="3">MMC_N1</strain>
    </source>
</reference>
<accession>A0ABQ9J5T8</accession>
<dbReference type="Proteomes" id="UP001162164">
    <property type="component" value="Unassembled WGS sequence"/>
</dbReference>
<feature type="transmembrane region" description="Helical" evidence="1">
    <location>
        <begin position="334"/>
        <end position="355"/>
    </location>
</feature>
<feature type="transmembrane region" description="Helical" evidence="1">
    <location>
        <begin position="158"/>
        <end position="179"/>
    </location>
</feature>
<feature type="transmembrane region" description="Helical" evidence="1">
    <location>
        <begin position="86"/>
        <end position="104"/>
    </location>
</feature>
<feature type="domain" description="Acyltransferase 3" evidence="2">
    <location>
        <begin position="151"/>
        <end position="537"/>
    </location>
</feature>
<keyword evidence="1" id="KW-0812">Transmembrane</keyword>